<proteinExistence type="predicted"/>
<protein>
    <submittedName>
        <fullName evidence="1">Uncharacterized protein</fullName>
    </submittedName>
</protein>
<keyword evidence="2" id="KW-1185">Reference proteome</keyword>
<name>A0ACB7Y411_9ERIC</name>
<dbReference type="EMBL" id="CM037157">
    <property type="protein sequence ID" value="KAH7848320.1"/>
    <property type="molecule type" value="Genomic_DNA"/>
</dbReference>
<accession>A0ACB7Y411</accession>
<organism evidence="1 2">
    <name type="scientific">Vaccinium darrowii</name>
    <dbReference type="NCBI Taxonomy" id="229202"/>
    <lineage>
        <taxon>Eukaryota</taxon>
        <taxon>Viridiplantae</taxon>
        <taxon>Streptophyta</taxon>
        <taxon>Embryophyta</taxon>
        <taxon>Tracheophyta</taxon>
        <taxon>Spermatophyta</taxon>
        <taxon>Magnoliopsida</taxon>
        <taxon>eudicotyledons</taxon>
        <taxon>Gunneridae</taxon>
        <taxon>Pentapetalae</taxon>
        <taxon>asterids</taxon>
        <taxon>Ericales</taxon>
        <taxon>Ericaceae</taxon>
        <taxon>Vaccinioideae</taxon>
        <taxon>Vaccinieae</taxon>
        <taxon>Vaccinium</taxon>
    </lineage>
</organism>
<dbReference type="Proteomes" id="UP000828048">
    <property type="component" value="Chromosome 7"/>
</dbReference>
<comment type="caution">
    <text evidence="1">The sequence shown here is derived from an EMBL/GenBank/DDBJ whole genome shotgun (WGS) entry which is preliminary data.</text>
</comment>
<gene>
    <name evidence="1" type="ORF">Vadar_001209</name>
</gene>
<evidence type="ECO:0000313" key="2">
    <source>
        <dbReference type="Proteomes" id="UP000828048"/>
    </source>
</evidence>
<sequence length="251" mass="29043">MVNPFICGNGTFHRHSEGEEDDHFHSSSSPTAISAPRKSRKLWKTKDNHHDKNPYARFGRDKFSALLTELEDKRQEIYTQTGSEDISFVRFAYSNSNSCKPIVVKVRNREKNRGERNSEGAEQNSTLSSAPQREVHQPRIDKVDPKNNKTKMKREREIVRPFHYFVAIVVLIMLFLAVFGRSFAIILVALGWYLVPAIKERKESDKRRRKKKEHGTRESENKIKVSNGLSPPKSINRNVAVNEVSPRRKSW</sequence>
<evidence type="ECO:0000313" key="1">
    <source>
        <dbReference type="EMBL" id="KAH7848320.1"/>
    </source>
</evidence>
<reference evidence="1 2" key="1">
    <citation type="journal article" date="2021" name="Hortic Res">
        <title>High-quality reference genome and annotation aids understanding of berry development for evergreen blueberry (Vaccinium darrowii).</title>
        <authorList>
            <person name="Yu J."/>
            <person name="Hulse-Kemp A.M."/>
            <person name="Babiker E."/>
            <person name="Staton M."/>
        </authorList>
    </citation>
    <scope>NUCLEOTIDE SEQUENCE [LARGE SCALE GENOMIC DNA]</scope>
    <source>
        <strain evidence="2">cv. NJ 8807/NJ 8810</strain>
        <tissue evidence="1">Young leaf</tissue>
    </source>
</reference>